<feature type="domain" description="Aminotransferase class I/classII large" evidence="11">
    <location>
        <begin position="40"/>
        <end position="380"/>
    </location>
</feature>
<evidence type="ECO:0000256" key="2">
    <source>
        <dbReference type="ARBA" id="ARBA00004746"/>
    </source>
</evidence>
<dbReference type="InterPro" id="IPR015421">
    <property type="entry name" value="PyrdxlP-dep_Trfase_major"/>
</dbReference>
<dbReference type="EMBL" id="PNIL01000034">
    <property type="protein sequence ID" value="PMP67850.1"/>
    <property type="molecule type" value="Genomic_DNA"/>
</dbReference>
<dbReference type="CDD" id="cd06454">
    <property type="entry name" value="KBL_like"/>
    <property type="match status" value="1"/>
</dbReference>
<evidence type="ECO:0000256" key="3">
    <source>
        <dbReference type="ARBA" id="ARBA00011738"/>
    </source>
</evidence>
<comment type="cofactor">
    <cofactor evidence="1 9 10">
        <name>pyridoxal 5'-phosphate</name>
        <dbReference type="ChEBI" id="CHEBI:597326"/>
    </cofactor>
</comment>
<evidence type="ECO:0000313" key="14">
    <source>
        <dbReference type="Proteomes" id="UP000236910"/>
    </source>
</evidence>
<sequence>MNKFEFLEKELNELKEKGTYNTIRVLESAQGPWVVINGRKMLNLCANNYLGLITNEEVKNAAIEGVKEFGVGAGAVRTIAGTLKLHEELERKLAEFKHAEAVILLQSGILANIATIPLVVGEGDLIFSDELNHASIIDGCRLSKATIVRYKHLDMADLKAKLEDYKDYNVRKLIVTDGVFSMDGDIAPLPDIVELAEKYSAITMVDDAHGEGVLGDHGRGILDYFHLEGKIDIDVGTLSKAFGVIGGYVAGNKTLIEYMKQRARPFLFSTPLSPADTSALIKVVEILSRDDSLVKKLWENGNYIKEQFKSYGFNIGHSQTPITPVIIGEEKTAMEFSKMLFDEGVFAQGIVYPTVPKGTGRIRVMVSASHTKDDLDFGVKKFVEIGRKLGVIK</sequence>
<protein>
    <recommendedName>
        <fullName evidence="10">8-amino-7-ketopelargonate synthase</fullName>
        <ecNumber evidence="10">2.3.1.47</ecNumber>
    </recommendedName>
</protein>
<proteinExistence type="inferred from homology"/>
<evidence type="ECO:0000256" key="1">
    <source>
        <dbReference type="ARBA" id="ARBA00001933"/>
    </source>
</evidence>
<evidence type="ECO:0000313" key="13">
    <source>
        <dbReference type="EMBL" id="PMP81964.1"/>
    </source>
</evidence>
<dbReference type="InterPro" id="IPR010962">
    <property type="entry name" value="AONS_Archaea/Firmicutes"/>
</dbReference>
<dbReference type="InterPro" id="IPR004723">
    <property type="entry name" value="AONS_Archaea/Proteobacteria"/>
</dbReference>
<dbReference type="InterPro" id="IPR001917">
    <property type="entry name" value="Aminotrans_II_pyridoxalP_BS"/>
</dbReference>
<evidence type="ECO:0000256" key="9">
    <source>
        <dbReference type="PIRSR" id="PIRSR604723-51"/>
    </source>
</evidence>
<keyword evidence="4 10" id="KW-0808">Transferase</keyword>
<name>A0A2J6X5P4_9BACT</name>
<dbReference type="NCBIfam" id="NF005394">
    <property type="entry name" value="PRK06939.1"/>
    <property type="match status" value="1"/>
</dbReference>
<dbReference type="SUPFAM" id="SSF53383">
    <property type="entry name" value="PLP-dependent transferases"/>
    <property type="match status" value="1"/>
</dbReference>
<organism evidence="13 14">
    <name type="scientific">Caldisericum exile</name>
    <dbReference type="NCBI Taxonomy" id="693075"/>
    <lineage>
        <taxon>Bacteria</taxon>
        <taxon>Pseudomonadati</taxon>
        <taxon>Caldisericota/Cryosericota group</taxon>
        <taxon>Caldisericota</taxon>
        <taxon>Caldisericia</taxon>
        <taxon>Caldisericales</taxon>
        <taxon>Caldisericaceae</taxon>
        <taxon>Caldisericum</taxon>
    </lineage>
</organism>
<dbReference type="Proteomes" id="UP000236910">
    <property type="component" value="Unassembled WGS sequence"/>
</dbReference>
<evidence type="ECO:0000256" key="8">
    <source>
        <dbReference type="ARBA" id="ARBA00047715"/>
    </source>
</evidence>
<dbReference type="GO" id="GO:0009102">
    <property type="term" value="P:biotin biosynthetic process"/>
    <property type="evidence" value="ECO:0007669"/>
    <property type="project" value="UniProtKB-UniRule"/>
</dbReference>
<dbReference type="EMBL" id="PNIX01000267">
    <property type="protein sequence ID" value="PMP81964.1"/>
    <property type="molecule type" value="Genomic_DNA"/>
</dbReference>
<dbReference type="PANTHER" id="PTHR13693">
    <property type="entry name" value="CLASS II AMINOTRANSFERASE/8-AMINO-7-OXONONANOATE SYNTHASE"/>
    <property type="match status" value="1"/>
</dbReference>
<dbReference type="EC" id="2.3.1.47" evidence="10"/>
<dbReference type="InterPro" id="IPR050087">
    <property type="entry name" value="AON_synthase_class-II"/>
</dbReference>
<dbReference type="NCBIfam" id="TIGR01825">
    <property type="entry name" value="gly_Cac_T_rel"/>
    <property type="match status" value="1"/>
</dbReference>
<evidence type="ECO:0000256" key="4">
    <source>
        <dbReference type="ARBA" id="ARBA00022679"/>
    </source>
</evidence>
<gene>
    <name evidence="13" type="ORF">C0175_04490</name>
    <name evidence="12" type="ORF">C0189_02410</name>
</gene>
<feature type="modified residue" description="N6-(pyridoxal phosphate)lysine" evidence="9">
    <location>
        <position position="240"/>
    </location>
</feature>
<keyword evidence="6 9" id="KW-0663">Pyridoxal phosphate</keyword>
<dbReference type="PROSITE" id="PS00599">
    <property type="entry name" value="AA_TRANSFER_CLASS_2"/>
    <property type="match status" value="1"/>
</dbReference>
<dbReference type="InterPro" id="IPR015424">
    <property type="entry name" value="PyrdxlP-dep_Trfase"/>
</dbReference>
<dbReference type="GO" id="GO:0030170">
    <property type="term" value="F:pyridoxal phosphate binding"/>
    <property type="evidence" value="ECO:0007669"/>
    <property type="project" value="InterPro"/>
</dbReference>
<comment type="pathway">
    <text evidence="2 10">Cofactor biosynthesis; biotin biosynthesis.</text>
</comment>
<dbReference type="RefSeq" id="WP_424586560.1">
    <property type="nucleotide sequence ID" value="NZ_JBNARP010000006.1"/>
</dbReference>
<dbReference type="UniPathway" id="UPA00078"/>
<keyword evidence="7" id="KW-0012">Acyltransferase</keyword>
<evidence type="ECO:0000256" key="7">
    <source>
        <dbReference type="ARBA" id="ARBA00023315"/>
    </source>
</evidence>
<dbReference type="Gene3D" id="3.90.1150.10">
    <property type="entry name" value="Aspartate Aminotransferase, domain 1"/>
    <property type="match status" value="1"/>
</dbReference>
<evidence type="ECO:0000256" key="10">
    <source>
        <dbReference type="RuleBase" id="RU003693"/>
    </source>
</evidence>
<evidence type="ECO:0000259" key="11">
    <source>
        <dbReference type="Pfam" id="PF00155"/>
    </source>
</evidence>
<dbReference type="InterPro" id="IPR004839">
    <property type="entry name" value="Aminotransferase_I/II_large"/>
</dbReference>
<dbReference type="GO" id="GO:0008710">
    <property type="term" value="F:8-amino-7-oxononanoate synthase activity"/>
    <property type="evidence" value="ECO:0007669"/>
    <property type="project" value="UniProtKB-UniRule"/>
</dbReference>
<dbReference type="Proteomes" id="UP000237040">
    <property type="component" value="Unassembled WGS sequence"/>
</dbReference>
<dbReference type="Gene3D" id="3.40.640.10">
    <property type="entry name" value="Type I PLP-dependent aspartate aminotransferase-like (Major domain)"/>
    <property type="match status" value="1"/>
</dbReference>
<dbReference type="Pfam" id="PF00155">
    <property type="entry name" value="Aminotran_1_2"/>
    <property type="match status" value="1"/>
</dbReference>
<accession>A0A2J6X5P4</accession>
<dbReference type="FunFam" id="3.40.640.10:FF:000006">
    <property type="entry name" value="5-aminolevulinate synthase, mitochondrial"/>
    <property type="match status" value="1"/>
</dbReference>
<keyword evidence="5" id="KW-0093">Biotin biosynthesis</keyword>
<dbReference type="InterPro" id="IPR015422">
    <property type="entry name" value="PyrdxlP-dep_Trfase_small"/>
</dbReference>
<evidence type="ECO:0000313" key="12">
    <source>
        <dbReference type="EMBL" id="PMP67850.1"/>
    </source>
</evidence>
<evidence type="ECO:0000313" key="15">
    <source>
        <dbReference type="Proteomes" id="UP000237040"/>
    </source>
</evidence>
<comment type="similarity">
    <text evidence="10">Belongs to the class-II pyridoxal-phosphate-dependent aminotransferase family. BioF subfamily.</text>
</comment>
<dbReference type="NCBIfam" id="TIGR00858">
    <property type="entry name" value="bioF"/>
    <property type="match status" value="1"/>
</dbReference>
<comment type="subunit">
    <text evidence="3 10">Homodimer.</text>
</comment>
<evidence type="ECO:0000256" key="5">
    <source>
        <dbReference type="ARBA" id="ARBA00022756"/>
    </source>
</evidence>
<evidence type="ECO:0000256" key="6">
    <source>
        <dbReference type="ARBA" id="ARBA00022898"/>
    </source>
</evidence>
<dbReference type="AlphaFoldDB" id="A0A2J6X5P4"/>
<comment type="function">
    <text evidence="10">Catalyzes the decarboxylative condensation of pimeloyl-[acyl-carrier protein] and L-alanine to produce 8-amino-7-oxononanoate (AON), [acyl-carrier protein], and carbon dioxide.</text>
</comment>
<comment type="caution">
    <text evidence="13">The sequence shown here is derived from an EMBL/GenBank/DDBJ whole genome shotgun (WGS) entry which is preliminary data.</text>
</comment>
<dbReference type="PANTHER" id="PTHR13693:SF3">
    <property type="entry name" value="LD36009P"/>
    <property type="match status" value="1"/>
</dbReference>
<reference evidence="14 15" key="1">
    <citation type="submission" date="2018-01" db="EMBL/GenBank/DDBJ databases">
        <title>Metagenomic assembled genomes from two thermal pools in the Uzon Caldera, Kamchatka, Russia.</title>
        <authorList>
            <person name="Wilkins L."/>
            <person name="Ettinger C."/>
        </authorList>
    </citation>
    <scope>NUCLEOTIDE SEQUENCE [LARGE SCALE GENOMIC DNA]</scope>
    <source>
        <strain evidence="13">ARK-10</strain>
        <strain evidence="12">ZAV-07</strain>
    </source>
</reference>
<comment type="catalytic activity">
    <reaction evidence="8 10">
        <text>6-carboxyhexanoyl-[ACP] + L-alanine + H(+) = (8S)-8-amino-7-oxononanoate + holo-[ACP] + CO2</text>
        <dbReference type="Rhea" id="RHEA:42288"/>
        <dbReference type="Rhea" id="RHEA-COMP:9685"/>
        <dbReference type="Rhea" id="RHEA-COMP:9955"/>
        <dbReference type="ChEBI" id="CHEBI:15378"/>
        <dbReference type="ChEBI" id="CHEBI:16526"/>
        <dbReference type="ChEBI" id="CHEBI:57972"/>
        <dbReference type="ChEBI" id="CHEBI:64479"/>
        <dbReference type="ChEBI" id="CHEBI:78846"/>
        <dbReference type="ChEBI" id="CHEBI:149468"/>
        <dbReference type="EC" id="2.3.1.47"/>
    </reaction>
</comment>